<sequence length="219" mass="25330">MTLRYHTECPILKYCKDCYHIDWDITRTDGLIFPFISLAFPFLILILFSIKALSVIKTSMRKEKKKHSSFGGGGMHPSIRMHIFHFEQEAINIGLGKDFLIQKWRKLVHVDYLVNNNYLLIMSLIVGDCSDLHTISILVDNDLHRLTAQLEPRTDQTTSPKISAIARPKASNIDNNFDIPLTVAIMYIRLDYVFDYDENSFSCFALFPHRSNQMAQRVT</sequence>
<dbReference type="EnsemblMetazoa" id="GBRI038115-RA">
    <property type="protein sequence ID" value="GBRI038115-PA"/>
    <property type="gene ID" value="GBRI038115"/>
</dbReference>
<keyword evidence="1" id="KW-0472">Membrane</keyword>
<proteinExistence type="predicted"/>
<evidence type="ECO:0000313" key="3">
    <source>
        <dbReference type="Proteomes" id="UP000091820"/>
    </source>
</evidence>
<accession>A0A1A9WZ70</accession>
<dbReference type="Proteomes" id="UP000091820">
    <property type="component" value="Unassembled WGS sequence"/>
</dbReference>
<evidence type="ECO:0000256" key="1">
    <source>
        <dbReference type="SAM" id="Phobius"/>
    </source>
</evidence>
<protein>
    <submittedName>
        <fullName evidence="2">Uncharacterized protein</fullName>
    </submittedName>
</protein>
<reference evidence="3" key="1">
    <citation type="submission" date="2014-03" db="EMBL/GenBank/DDBJ databases">
        <authorList>
            <person name="Aksoy S."/>
            <person name="Warren W."/>
            <person name="Wilson R.K."/>
        </authorList>
    </citation>
    <scope>NUCLEOTIDE SEQUENCE [LARGE SCALE GENOMIC DNA]</scope>
    <source>
        <strain evidence="3">IAEA</strain>
    </source>
</reference>
<keyword evidence="3" id="KW-1185">Reference proteome</keyword>
<feature type="transmembrane region" description="Helical" evidence="1">
    <location>
        <begin position="31"/>
        <end position="56"/>
    </location>
</feature>
<keyword evidence="1" id="KW-1133">Transmembrane helix</keyword>
<reference evidence="2" key="2">
    <citation type="submission" date="2020-05" db="UniProtKB">
        <authorList>
            <consortium name="EnsemblMetazoa"/>
        </authorList>
    </citation>
    <scope>IDENTIFICATION</scope>
    <source>
        <strain evidence="2">IAEA</strain>
    </source>
</reference>
<organism evidence="2 3">
    <name type="scientific">Glossina brevipalpis</name>
    <dbReference type="NCBI Taxonomy" id="37001"/>
    <lineage>
        <taxon>Eukaryota</taxon>
        <taxon>Metazoa</taxon>
        <taxon>Ecdysozoa</taxon>
        <taxon>Arthropoda</taxon>
        <taxon>Hexapoda</taxon>
        <taxon>Insecta</taxon>
        <taxon>Pterygota</taxon>
        <taxon>Neoptera</taxon>
        <taxon>Endopterygota</taxon>
        <taxon>Diptera</taxon>
        <taxon>Brachycera</taxon>
        <taxon>Muscomorpha</taxon>
        <taxon>Hippoboscoidea</taxon>
        <taxon>Glossinidae</taxon>
        <taxon>Glossina</taxon>
    </lineage>
</organism>
<dbReference type="AlphaFoldDB" id="A0A1A9WZ70"/>
<keyword evidence="1" id="KW-0812">Transmembrane</keyword>
<evidence type="ECO:0000313" key="2">
    <source>
        <dbReference type="EnsemblMetazoa" id="GBRI038115-PA"/>
    </source>
</evidence>
<name>A0A1A9WZ70_9MUSC</name>
<dbReference type="VEuPathDB" id="VectorBase:GBRI038115"/>